<organism evidence="2">
    <name type="scientific">Talaromyces purpureogenus</name>
    <name type="common">Soft rot fungus</name>
    <name type="synonym">Penicillium purpureogenum</name>
    <dbReference type="NCBI Taxonomy" id="1266744"/>
    <lineage>
        <taxon>Eukaryota</taxon>
        <taxon>Fungi</taxon>
        <taxon>Dikarya</taxon>
        <taxon>Ascomycota</taxon>
        <taxon>Pezizomycotina</taxon>
        <taxon>Eurotiomycetes</taxon>
        <taxon>Eurotiomycetidae</taxon>
        <taxon>Eurotiales</taxon>
        <taxon>Trichocomaceae</taxon>
        <taxon>Talaromyces</taxon>
        <taxon>Talaromyces sect. Talaromyces</taxon>
    </lineage>
</organism>
<feature type="chain" id="PRO_5002518121" evidence="1">
    <location>
        <begin position="18"/>
        <end position="380"/>
    </location>
</feature>
<dbReference type="CDD" id="cd15482">
    <property type="entry name" value="Sialidase_non-viral"/>
    <property type="match status" value="1"/>
</dbReference>
<name>A0A0F7KLC3_TALPU</name>
<dbReference type="PANTHER" id="PTHR38792:SF3">
    <property type="entry name" value="BNR_ASP-BOX REPEAT DOMAIN PROTEIN (AFU_ORTHOLOGUE AFUA_7G06430)-RELATED"/>
    <property type="match status" value="1"/>
</dbReference>
<sequence length="380" mass="41570">MKFIVPPLLTLAGAVTAATIGASASKSPAPLTGITIFSPPSDYNIPRTLYARNEQLPNGDLLATWENYSPEPPLVYFPVYRSKDLGKTWSEISKVQDTANGLGLRYQPFLYYLPEQIGSFKAGTLLLAGNSIPTDLSTTQLDLYASKDNGVTWEFLSHIAAGGEAVPDNGLTPVWEPYLLAHNGRLICYYSDQRANTTHGQKLVHQVSTDLKNWGPVVDDVAYPTYTDRPGMPIVTKLPNGQYIYIYEYGSFFNTSSYSFPLYYRLSSNPEDFASVEHHKLVVSSGTKPTSSPYVVWTPYGGKNGTIIASSGTESTLFINKALGQGEWTEIASPEAHSYTRSLRVLSEKGGRYLLVNGGGVLSGTTNKVTATVMDLKDYL</sequence>
<proteinExistence type="predicted"/>
<dbReference type="InterPro" id="IPR036278">
    <property type="entry name" value="Sialidase_sf"/>
</dbReference>
<keyword evidence="1" id="KW-0732">Signal</keyword>
<protein>
    <submittedName>
        <fullName evidence="2">Exo-arabinanase GH93</fullName>
    </submittedName>
</protein>
<dbReference type="Gene3D" id="2.120.10.10">
    <property type="match status" value="1"/>
</dbReference>
<dbReference type="PANTHER" id="PTHR38792">
    <property type="entry name" value="BNR/ASP-BOX REPEAT DOMAIN PROTEIN (AFU_ORTHOLOGUE AFUA_7G06430)-RELATED"/>
    <property type="match status" value="1"/>
</dbReference>
<dbReference type="SUPFAM" id="SSF50939">
    <property type="entry name" value="Sialidases"/>
    <property type="match status" value="1"/>
</dbReference>
<evidence type="ECO:0000256" key="1">
    <source>
        <dbReference type="SAM" id="SignalP"/>
    </source>
</evidence>
<dbReference type="AlphaFoldDB" id="A0A0F7KLC3"/>
<dbReference type="EMBL" id="KP313779">
    <property type="protein sequence ID" value="AKH40271.1"/>
    <property type="molecule type" value="Genomic_DNA"/>
</dbReference>
<evidence type="ECO:0000313" key="2">
    <source>
        <dbReference type="EMBL" id="AKH40271.1"/>
    </source>
</evidence>
<reference evidence="2" key="1">
    <citation type="journal article" date="2015" name="Fungal Biol.">
        <title>Heterologous expression of a Penicillium purpurogenum exo-arabinanase in Pichia pastoris and its biochemical characterization.</title>
        <authorList>
            <person name="Mardones W."/>
            <person name="Callegari E."/>
            <person name="Eyzaguirre J."/>
        </authorList>
    </citation>
    <scope>NUCLEOTIDE SEQUENCE</scope>
    <source>
        <strain evidence="2">ATCC MYA-38</strain>
    </source>
</reference>
<accession>A0A0F7KLC3</accession>
<feature type="signal peptide" evidence="1">
    <location>
        <begin position="1"/>
        <end position="17"/>
    </location>
</feature>